<keyword evidence="1" id="KW-0175">Coiled coil</keyword>
<evidence type="ECO:0000256" key="1">
    <source>
        <dbReference type="SAM" id="Coils"/>
    </source>
</evidence>
<organism evidence="2 3">
    <name type="scientific">Lonsdalea britannica</name>
    <dbReference type="NCBI Taxonomy" id="1082704"/>
    <lineage>
        <taxon>Bacteria</taxon>
        <taxon>Pseudomonadati</taxon>
        <taxon>Pseudomonadota</taxon>
        <taxon>Gammaproteobacteria</taxon>
        <taxon>Enterobacterales</taxon>
        <taxon>Pectobacteriaceae</taxon>
        <taxon>Lonsdalea</taxon>
    </lineage>
</organism>
<dbReference type="Proteomes" id="UP000263881">
    <property type="component" value="Chromosome"/>
</dbReference>
<name>A0AAD0WKM2_9GAMM</name>
<accession>A0AAD0WKM2</accession>
<gene>
    <name evidence="2" type="ORF">CKQ53_07550</name>
</gene>
<keyword evidence="3" id="KW-1185">Reference proteome</keyword>
<dbReference type="Pfam" id="PF12532">
    <property type="entry name" value="DUF3732"/>
    <property type="match status" value="1"/>
</dbReference>
<sequence>MKFMIDSLILWPTNPENELRKISFKKDKISIIHGISGTGKSSIISIIDYCLGASKCAIPVGIIRESVMWFGLTVDIQGYKYLIARKTPGNKSVSNEFCLSLCPEELPLELNTTHNNSAFKNKFNQLVQLSDLPQSEDNERPGFDARASYRDMAALNFLPQHIVANPYTLFFKADSYQNKERLQRVMPFALGIINREYMIKEKERVDLQKRLDSLHKQQEVNKKALAGWDFEVDRLWRGCIELGLTPSPEEQEKDTDYKVDRLTFINKTYLEGNLSKLLNTPNYEYTNEQLKRLNILGEEKQREVDSLRVKIRNYEQLFSKGKYFAQAVRKEQEHIVGFYWLKENLSPNGECIACGSKTNALSAVVNNLERKVSKINIMSNALFDNPVADKELNNLKKELRNQQDELQNIRKQKFQFENIDKATNDSLNKVYVIIGRIQETLSSLNKVKNTDDIGEKIKEINTQLTPLEQYFKTSNRENLEYSVYKKINSLIEKYVDKFELDRRGDINFDKKELTLSFKASTYSKNEYLWEVGSGANWMGYHISVFLAFHEFLSHADRFTLPPFSFLVIDQPSQVYFPSADSGENILDQADKNGDLQITRHDDITATRQIFEILSSAIEENSYNFQIIVLEHADKSIWGKVSNIHESACWKNKGDGLIPKEWF</sequence>
<dbReference type="InterPro" id="IPR022205">
    <property type="entry name" value="DUF3732"/>
</dbReference>
<proteinExistence type="predicted"/>
<protein>
    <submittedName>
        <fullName evidence="2">DUF3732 domain-containing protein</fullName>
    </submittedName>
</protein>
<dbReference type="EMBL" id="CP023009">
    <property type="protein sequence ID" value="AXW86855.1"/>
    <property type="molecule type" value="Genomic_DNA"/>
</dbReference>
<reference evidence="2 3" key="1">
    <citation type="submission" date="2017-08" db="EMBL/GenBank/DDBJ databases">
        <title>Comparative genomics of bacteria isolated from necrotic lesions of AOD affected trees.</title>
        <authorList>
            <person name="Doonan J."/>
            <person name="Denman S."/>
            <person name="McDonald J.E."/>
        </authorList>
    </citation>
    <scope>NUCLEOTIDE SEQUENCE [LARGE SCALE GENOMIC DNA]</scope>
    <source>
        <strain evidence="2 3">477</strain>
    </source>
</reference>
<feature type="coiled-coil region" evidence="1">
    <location>
        <begin position="385"/>
        <end position="419"/>
    </location>
</feature>
<dbReference type="SUPFAM" id="SSF52540">
    <property type="entry name" value="P-loop containing nucleoside triphosphate hydrolases"/>
    <property type="match status" value="1"/>
</dbReference>
<evidence type="ECO:0000313" key="3">
    <source>
        <dbReference type="Proteomes" id="UP000263881"/>
    </source>
</evidence>
<evidence type="ECO:0000313" key="2">
    <source>
        <dbReference type="EMBL" id="AXW86855.1"/>
    </source>
</evidence>
<dbReference type="KEGG" id="lbq:CKQ53_07550"/>
<dbReference type="RefSeq" id="WP_094118230.1">
    <property type="nucleotide sequence ID" value="NZ_CP023009.1"/>
</dbReference>
<dbReference type="AlphaFoldDB" id="A0AAD0WKM2"/>
<dbReference type="InterPro" id="IPR027417">
    <property type="entry name" value="P-loop_NTPase"/>
</dbReference>
<dbReference type="Gene3D" id="3.40.50.300">
    <property type="entry name" value="P-loop containing nucleotide triphosphate hydrolases"/>
    <property type="match status" value="1"/>
</dbReference>